<evidence type="ECO:0000256" key="2">
    <source>
        <dbReference type="ARBA" id="ARBA00022691"/>
    </source>
</evidence>
<evidence type="ECO:0000256" key="4">
    <source>
        <dbReference type="ARBA" id="ARBA00023004"/>
    </source>
</evidence>
<proteinExistence type="predicted"/>
<accession>A0A2A6REF0</accession>
<dbReference type="InterPro" id="IPR051198">
    <property type="entry name" value="BchE-like"/>
</dbReference>
<dbReference type="Proteomes" id="UP000220527">
    <property type="component" value="Unassembled WGS sequence"/>
</dbReference>
<comment type="caution">
    <text evidence="6">The sequence shown here is derived from an EMBL/GenBank/DDBJ whole genome shotgun (WGS) entry which is preliminary data.</text>
</comment>
<evidence type="ECO:0000256" key="1">
    <source>
        <dbReference type="ARBA" id="ARBA00001966"/>
    </source>
</evidence>
<protein>
    <submittedName>
        <fullName evidence="6">Uncharacterized protein</fullName>
    </submittedName>
</protein>
<gene>
    <name evidence="6" type="ORF">CJ255_20100</name>
</gene>
<keyword evidence="5" id="KW-0411">Iron-sulfur</keyword>
<keyword evidence="3" id="KW-0479">Metal-binding</keyword>
<dbReference type="RefSeq" id="WP_097645870.1">
    <property type="nucleotide sequence ID" value="NZ_NQWI01000165.1"/>
</dbReference>
<evidence type="ECO:0000313" key="7">
    <source>
        <dbReference type="Proteomes" id="UP000220527"/>
    </source>
</evidence>
<evidence type="ECO:0000256" key="3">
    <source>
        <dbReference type="ARBA" id="ARBA00022723"/>
    </source>
</evidence>
<dbReference type="AlphaFoldDB" id="A0A2A6REF0"/>
<evidence type="ECO:0000313" key="6">
    <source>
        <dbReference type="EMBL" id="PDW00825.1"/>
    </source>
</evidence>
<dbReference type="GO" id="GO:0051536">
    <property type="term" value="F:iron-sulfur cluster binding"/>
    <property type="evidence" value="ECO:0007669"/>
    <property type="project" value="UniProtKB-KW"/>
</dbReference>
<dbReference type="OrthoDB" id="147658at2"/>
<dbReference type="GO" id="GO:0005829">
    <property type="term" value="C:cytosol"/>
    <property type="evidence" value="ECO:0007669"/>
    <property type="project" value="TreeGrafter"/>
</dbReference>
<keyword evidence="2" id="KW-0949">S-adenosyl-L-methionine</keyword>
<dbReference type="GO" id="GO:0046872">
    <property type="term" value="F:metal ion binding"/>
    <property type="evidence" value="ECO:0007669"/>
    <property type="project" value="UniProtKB-KW"/>
</dbReference>
<comment type="cofactor">
    <cofactor evidence="1">
        <name>[4Fe-4S] cluster</name>
        <dbReference type="ChEBI" id="CHEBI:49883"/>
    </cofactor>
</comment>
<reference evidence="7" key="1">
    <citation type="submission" date="2017-08" db="EMBL/GenBank/DDBJ databases">
        <authorList>
            <person name="Grouzdev D.S."/>
            <person name="Gaisin V.A."/>
            <person name="Rysina M.S."/>
            <person name="Gorlenko V.M."/>
        </authorList>
    </citation>
    <scope>NUCLEOTIDE SEQUENCE [LARGE SCALE GENOMIC DNA]</scope>
    <source>
        <strain evidence="7">Kir15-3F</strain>
    </source>
</reference>
<dbReference type="PANTHER" id="PTHR43409:SF16">
    <property type="entry name" value="SLR0320 PROTEIN"/>
    <property type="match status" value="1"/>
</dbReference>
<evidence type="ECO:0000256" key="5">
    <source>
        <dbReference type="ARBA" id="ARBA00023014"/>
    </source>
</evidence>
<sequence>MNIALIALPAPGKPNYPPLTLAYLATLLEQRRHIVRIYDLGLSPEVPFTDAFKPLHSFRPRVVLIAGELPETINAAVAALPRSSEMRSLSIQMSRSGLDAPHVCASLLAWFDQHYGASESTTSLSVDTLPLPARHLLSLEGYHLRAVGGELQTTLIVGAVEPNGHFVLRNPAQLVAELRSVSSEFGLRHYLIPDFDLTRERPWLDELLARLCEANLGVGWEANVQFEQLDAKLIGQMAQAGCEGFCLHLDAANLFESTSAREALRVVVTHARQHEIFVRAWLTLAPPYESIAQLVDVAATFSLDEVHFDVAHDDAAEVGADEGQLREMARQIYDQVRDRQRLIERFGSPLGNLIWRVRSLRGSSSPHEGHLLA</sequence>
<keyword evidence="7" id="KW-1185">Reference proteome</keyword>
<organism evidence="6 7">
    <name type="scientific">Candidatus Viridilinea mediisalina</name>
    <dbReference type="NCBI Taxonomy" id="2024553"/>
    <lineage>
        <taxon>Bacteria</taxon>
        <taxon>Bacillati</taxon>
        <taxon>Chloroflexota</taxon>
        <taxon>Chloroflexia</taxon>
        <taxon>Chloroflexales</taxon>
        <taxon>Chloroflexineae</taxon>
        <taxon>Oscillochloridaceae</taxon>
        <taxon>Candidatus Viridilinea</taxon>
    </lineage>
</organism>
<keyword evidence="4" id="KW-0408">Iron</keyword>
<name>A0A2A6REF0_9CHLR</name>
<dbReference type="EMBL" id="NQWI01000165">
    <property type="protein sequence ID" value="PDW00825.1"/>
    <property type="molecule type" value="Genomic_DNA"/>
</dbReference>
<dbReference type="PANTHER" id="PTHR43409">
    <property type="entry name" value="ANAEROBIC MAGNESIUM-PROTOPORPHYRIN IX MONOMETHYL ESTER CYCLASE-RELATED"/>
    <property type="match status" value="1"/>
</dbReference>